<keyword evidence="1" id="KW-0472">Membrane</keyword>
<dbReference type="Proteomes" id="UP001221142">
    <property type="component" value="Unassembled WGS sequence"/>
</dbReference>
<keyword evidence="1" id="KW-1133">Transmembrane helix</keyword>
<feature type="transmembrane region" description="Helical" evidence="1">
    <location>
        <begin position="99"/>
        <end position="117"/>
    </location>
</feature>
<feature type="transmembrane region" description="Helical" evidence="1">
    <location>
        <begin position="213"/>
        <end position="232"/>
    </location>
</feature>
<feature type="transmembrane region" description="Helical" evidence="1">
    <location>
        <begin position="170"/>
        <end position="193"/>
    </location>
</feature>
<evidence type="ECO:0000313" key="4">
    <source>
        <dbReference type="Proteomes" id="UP001221142"/>
    </source>
</evidence>
<feature type="transmembrane region" description="Helical" evidence="1">
    <location>
        <begin position="129"/>
        <end position="150"/>
    </location>
</feature>
<dbReference type="PANTHER" id="PTHR40465:SF1">
    <property type="entry name" value="DUF6534 DOMAIN-CONTAINING PROTEIN"/>
    <property type="match status" value="1"/>
</dbReference>
<sequence length="317" mass="34932">MPIVSATDLPLALQAAVIQSDEISILTYLLDAALCGILSVQIYFYYLAFTQDRWTIKSFVYSIYVLNSASTGIFIYNAFMTFGPGFATVDSATKIHSDWYVAPILGSFVAFATQLFYAYRNHILSNSRLIPFIIATIALVSNISALAESIRLSQLTDVALVHNFFESLTAGIWFGCSALTDILIAVCMTYYLLKHDTDFRQTHATILRLVRMIIETGTTTALIALTSIMLFFAFPDHVYYVAGVVVLPKSYSIAALMILNSRAEIVGRRVADISVISTGLRFAHTVSTKHEGDAHITTTRDELVTNNGSGNTSQEQV</sequence>
<proteinExistence type="predicted"/>
<feature type="domain" description="DUF6534" evidence="2">
    <location>
        <begin position="177"/>
        <end position="263"/>
    </location>
</feature>
<evidence type="ECO:0000313" key="3">
    <source>
        <dbReference type="EMBL" id="KAJ7626902.1"/>
    </source>
</evidence>
<accession>A0AAD7FM70</accession>
<name>A0AAD7FM70_9AGAR</name>
<feature type="transmembrane region" description="Helical" evidence="1">
    <location>
        <begin position="59"/>
        <end position="79"/>
    </location>
</feature>
<organism evidence="3 4">
    <name type="scientific">Roridomyces roridus</name>
    <dbReference type="NCBI Taxonomy" id="1738132"/>
    <lineage>
        <taxon>Eukaryota</taxon>
        <taxon>Fungi</taxon>
        <taxon>Dikarya</taxon>
        <taxon>Basidiomycota</taxon>
        <taxon>Agaricomycotina</taxon>
        <taxon>Agaricomycetes</taxon>
        <taxon>Agaricomycetidae</taxon>
        <taxon>Agaricales</taxon>
        <taxon>Marasmiineae</taxon>
        <taxon>Mycenaceae</taxon>
        <taxon>Roridomyces</taxon>
    </lineage>
</organism>
<dbReference type="PANTHER" id="PTHR40465">
    <property type="entry name" value="CHROMOSOME 1, WHOLE GENOME SHOTGUN SEQUENCE"/>
    <property type="match status" value="1"/>
</dbReference>
<protein>
    <recommendedName>
        <fullName evidence="2">DUF6534 domain-containing protein</fullName>
    </recommendedName>
</protein>
<comment type="caution">
    <text evidence="3">The sequence shown here is derived from an EMBL/GenBank/DDBJ whole genome shotgun (WGS) entry which is preliminary data.</text>
</comment>
<keyword evidence="4" id="KW-1185">Reference proteome</keyword>
<gene>
    <name evidence="3" type="ORF">FB45DRAFT_1029280</name>
</gene>
<feature type="transmembrane region" description="Helical" evidence="1">
    <location>
        <begin position="25"/>
        <end position="47"/>
    </location>
</feature>
<keyword evidence="1" id="KW-0812">Transmembrane</keyword>
<evidence type="ECO:0000256" key="1">
    <source>
        <dbReference type="SAM" id="Phobius"/>
    </source>
</evidence>
<dbReference type="Pfam" id="PF20152">
    <property type="entry name" value="DUF6534"/>
    <property type="match status" value="1"/>
</dbReference>
<reference evidence="3" key="1">
    <citation type="submission" date="2023-03" db="EMBL/GenBank/DDBJ databases">
        <title>Massive genome expansion in bonnet fungi (Mycena s.s.) driven by repeated elements and novel gene families across ecological guilds.</title>
        <authorList>
            <consortium name="Lawrence Berkeley National Laboratory"/>
            <person name="Harder C.B."/>
            <person name="Miyauchi S."/>
            <person name="Viragh M."/>
            <person name="Kuo A."/>
            <person name="Thoen E."/>
            <person name="Andreopoulos B."/>
            <person name="Lu D."/>
            <person name="Skrede I."/>
            <person name="Drula E."/>
            <person name="Henrissat B."/>
            <person name="Morin E."/>
            <person name="Kohler A."/>
            <person name="Barry K."/>
            <person name="LaButti K."/>
            <person name="Morin E."/>
            <person name="Salamov A."/>
            <person name="Lipzen A."/>
            <person name="Mereny Z."/>
            <person name="Hegedus B."/>
            <person name="Baldrian P."/>
            <person name="Stursova M."/>
            <person name="Weitz H."/>
            <person name="Taylor A."/>
            <person name="Grigoriev I.V."/>
            <person name="Nagy L.G."/>
            <person name="Martin F."/>
            <person name="Kauserud H."/>
        </authorList>
    </citation>
    <scope>NUCLEOTIDE SEQUENCE</scope>
    <source>
        <strain evidence="3">9284</strain>
    </source>
</reference>
<dbReference type="EMBL" id="JARKIF010000011">
    <property type="protein sequence ID" value="KAJ7626902.1"/>
    <property type="molecule type" value="Genomic_DNA"/>
</dbReference>
<dbReference type="InterPro" id="IPR045339">
    <property type="entry name" value="DUF6534"/>
</dbReference>
<dbReference type="AlphaFoldDB" id="A0AAD7FM70"/>
<evidence type="ECO:0000259" key="2">
    <source>
        <dbReference type="Pfam" id="PF20152"/>
    </source>
</evidence>
<feature type="transmembrane region" description="Helical" evidence="1">
    <location>
        <begin position="238"/>
        <end position="259"/>
    </location>
</feature>